<reference evidence="1 2" key="1">
    <citation type="journal article" date="2017" name="Front. Microbiol.">
        <title>New Insights into the Diversity of the Genus Faecalibacterium.</title>
        <authorList>
            <person name="Benevides L."/>
            <person name="Burman S."/>
            <person name="Martin R."/>
            <person name="Robert V."/>
            <person name="Thomas M."/>
            <person name="Miquel S."/>
            <person name="Chain F."/>
            <person name="Sokol H."/>
            <person name="Bermudez-Humaran L.G."/>
            <person name="Morrison M."/>
            <person name="Langella P."/>
            <person name="Azevedo V.A."/>
            <person name="Chatel J.M."/>
            <person name="Soares S."/>
        </authorList>
    </citation>
    <scope>NUCLEOTIDE SEQUENCE [LARGE SCALE GENOMIC DNA]</scope>
    <source>
        <strain evidence="2">CNCM I-4540</strain>
    </source>
</reference>
<organism evidence="1 2">
    <name type="scientific">Faecalibacterium langellae</name>
    <dbReference type="NCBI Taxonomy" id="3435293"/>
    <lineage>
        <taxon>Bacteria</taxon>
        <taxon>Bacillati</taxon>
        <taxon>Bacillota</taxon>
        <taxon>Clostridia</taxon>
        <taxon>Eubacteriales</taxon>
        <taxon>Oscillospiraceae</taxon>
        <taxon>Faecalibacterium</taxon>
    </lineage>
</organism>
<comment type="caution">
    <text evidence="1">The sequence shown here is derived from an EMBL/GenBank/DDBJ whole genome shotgun (WGS) entry which is preliminary data.</text>
</comment>
<sequence length="67" mass="7438">MSTLRPAFFIPNLESFISRLNVISCHDLTLSVGEPENAAAKQGQELRSGQTAINIHEQWKSLLIFAP</sequence>
<name>A0A2A6ZC11_9FIRM</name>
<dbReference type="EMBL" id="NMTQ01000021">
    <property type="protein sequence ID" value="PDX58887.1"/>
    <property type="molecule type" value="Genomic_DNA"/>
</dbReference>
<accession>A0A2A6ZC11</accession>
<proteinExistence type="predicted"/>
<keyword evidence="2" id="KW-1185">Reference proteome</keyword>
<dbReference type="Proteomes" id="UP000220752">
    <property type="component" value="Unassembled WGS sequence"/>
</dbReference>
<gene>
    <name evidence="1" type="ORF">CGS46_05155</name>
</gene>
<dbReference type="AlphaFoldDB" id="A0A2A6ZC11"/>
<evidence type="ECO:0000313" key="2">
    <source>
        <dbReference type="Proteomes" id="UP000220752"/>
    </source>
</evidence>
<protein>
    <submittedName>
        <fullName evidence="1">Uncharacterized protein</fullName>
    </submittedName>
</protein>
<evidence type="ECO:0000313" key="1">
    <source>
        <dbReference type="EMBL" id="PDX58887.1"/>
    </source>
</evidence>